<dbReference type="Proteomes" id="UP000325899">
    <property type="component" value="Segment"/>
</dbReference>
<gene>
    <name evidence="1" type="primary">67</name>
    <name evidence="1" type="ORF">SEA_CHERRYONLIM_67</name>
</gene>
<organism evidence="1 2">
    <name type="scientific">Gordonia phage CherryonLim</name>
    <dbReference type="NCBI Taxonomy" id="2652411"/>
    <lineage>
        <taxon>Viruses</taxon>
        <taxon>Duplodnaviria</taxon>
        <taxon>Heunggongvirae</taxon>
        <taxon>Uroviricota</taxon>
        <taxon>Caudoviricetes</taxon>
        <taxon>Ponsvirus</taxon>
        <taxon>Ponsvirus cherryonlim</taxon>
    </lineage>
</organism>
<accession>A0A5P8DCH4</accession>
<dbReference type="RefSeq" id="YP_010663202.1">
    <property type="nucleotide sequence ID" value="NC_070893.1"/>
</dbReference>
<reference evidence="1 2" key="1">
    <citation type="submission" date="2019-08" db="EMBL/GenBank/DDBJ databases">
        <authorList>
            <person name="Lim D."/>
            <person name="Batin B."/>
            <person name="Choi E."/>
            <person name="Dhami J."/>
            <person name="Figueroa S."/>
            <person name="Kim S."/>
            <person name="Kim U."/>
            <person name="Klim L."/>
            <person name="Lee Y.S."/>
            <person name="Nathaniel A."/>
            <person name="Shih C."/>
            <person name="Simental K."/>
            <person name="Shu E."/>
            <person name="Trivedi R."/>
            <person name="Valladolid I."/>
            <person name="Wang C."/>
            <person name="Ward C."/>
            <person name="Yoo K."/>
            <person name="Choi J.D."/>
            <person name="Dean N."/>
            <person name="Muthiah A.S."/>
            <person name="Diaz A."/>
            <person name="Garlena R.A."/>
            <person name="Russell D.A."/>
            <person name="Pope W.H."/>
            <person name="Jacobs-Sera D."/>
            <person name="Hatfull G.F."/>
        </authorList>
    </citation>
    <scope>NUCLEOTIDE SEQUENCE [LARGE SCALE GENOMIC DNA]</scope>
</reference>
<sequence>MSNPTTEEIDNLPIRPGSDREVLKFLHDRLIYIHGENHLFDYMWRLRAIIQATPEENRA</sequence>
<protein>
    <submittedName>
        <fullName evidence="1">Uncharacterized protein</fullName>
    </submittedName>
</protein>
<evidence type="ECO:0000313" key="2">
    <source>
        <dbReference type="Proteomes" id="UP000325899"/>
    </source>
</evidence>
<dbReference type="KEGG" id="vg:77939222"/>
<name>A0A5P8DCH4_9CAUD</name>
<dbReference type="EMBL" id="MN284906">
    <property type="protein sequence ID" value="QFP95820.1"/>
    <property type="molecule type" value="Genomic_DNA"/>
</dbReference>
<evidence type="ECO:0000313" key="1">
    <source>
        <dbReference type="EMBL" id="QFP95820.1"/>
    </source>
</evidence>
<proteinExistence type="predicted"/>
<keyword evidence="2" id="KW-1185">Reference proteome</keyword>
<dbReference type="GeneID" id="77939222"/>